<evidence type="ECO:0000313" key="3">
    <source>
        <dbReference type="Proteomes" id="UP000605670"/>
    </source>
</evidence>
<dbReference type="AlphaFoldDB" id="A0A917BIW2"/>
<proteinExistence type="predicted"/>
<dbReference type="Pfam" id="PF20114">
    <property type="entry name" value="DUF6504"/>
    <property type="match status" value="1"/>
</dbReference>
<dbReference type="EMBL" id="BMEM01000001">
    <property type="protein sequence ID" value="GGF45302.1"/>
    <property type="molecule type" value="Genomic_DNA"/>
</dbReference>
<reference evidence="2" key="2">
    <citation type="submission" date="2020-09" db="EMBL/GenBank/DDBJ databases">
        <authorList>
            <person name="Sun Q."/>
            <person name="Zhou Y."/>
        </authorList>
    </citation>
    <scope>NUCLEOTIDE SEQUENCE</scope>
    <source>
        <strain evidence="2">CGMCC 1.12160</strain>
    </source>
</reference>
<gene>
    <name evidence="2" type="ORF">GCM10011366_11270</name>
</gene>
<comment type="caution">
    <text evidence="2">The sequence shown here is derived from an EMBL/GenBank/DDBJ whole genome shotgun (WGS) entry which is preliminary data.</text>
</comment>
<evidence type="ECO:0000259" key="1">
    <source>
        <dbReference type="Pfam" id="PF20114"/>
    </source>
</evidence>
<dbReference type="Proteomes" id="UP000605670">
    <property type="component" value="Unassembled WGS sequence"/>
</dbReference>
<evidence type="ECO:0000313" key="2">
    <source>
        <dbReference type="EMBL" id="GGF45302.1"/>
    </source>
</evidence>
<protein>
    <recommendedName>
        <fullName evidence="1">DUF6504 domain-containing protein</fullName>
    </recommendedName>
</protein>
<sequence length="125" mass="14193">MSRRYQDHVEVRLGDPVEHRVRLEPGWRRGAGPVQEEVPTTFLWKGRVHLVRGVLAQWTQRLPWWQELGSGGGPVGEDGVEHPLPAAPPLEHEVWRVEATAGRAHATGVYDLVRGERWLLEKVSD</sequence>
<dbReference type="InterPro" id="IPR045443">
    <property type="entry name" value="DUF6504"/>
</dbReference>
<dbReference type="RefSeq" id="WP_229734933.1">
    <property type="nucleotide sequence ID" value="NZ_BAABKH010000005.1"/>
</dbReference>
<accession>A0A917BIW2</accession>
<feature type="domain" description="DUF6504" evidence="1">
    <location>
        <begin position="2"/>
        <end position="112"/>
    </location>
</feature>
<name>A0A917BIW2_9MICO</name>
<keyword evidence="3" id="KW-1185">Reference proteome</keyword>
<reference evidence="2" key="1">
    <citation type="journal article" date="2014" name="Int. J. Syst. Evol. Microbiol.">
        <title>Complete genome sequence of Corynebacterium casei LMG S-19264T (=DSM 44701T), isolated from a smear-ripened cheese.</title>
        <authorList>
            <consortium name="US DOE Joint Genome Institute (JGI-PGF)"/>
            <person name="Walter F."/>
            <person name="Albersmeier A."/>
            <person name="Kalinowski J."/>
            <person name="Ruckert C."/>
        </authorList>
    </citation>
    <scope>NUCLEOTIDE SEQUENCE</scope>
    <source>
        <strain evidence="2">CGMCC 1.12160</strain>
    </source>
</reference>
<organism evidence="2 3">
    <name type="scientific">Ornithinimicrobium tianjinense</name>
    <dbReference type="NCBI Taxonomy" id="1195761"/>
    <lineage>
        <taxon>Bacteria</taxon>
        <taxon>Bacillati</taxon>
        <taxon>Actinomycetota</taxon>
        <taxon>Actinomycetes</taxon>
        <taxon>Micrococcales</taxon>
        <taxon>Ornithinimicrobiaceae</taxon>
        <taxon>Ornithinimicrobium</taxon>
    </lineage>
</organism>